<dbReference type="EMBL" id="JBHTAJ010000005">
    <property type="protein sequence ID" value="MFC7178622.1"/>
    <property type="molecule type" value="Genomic_DNA"/>
</dbReference>
<accession>A0ABW2FRG7</accession>
<dbReference type="SUPFAM" id="SSF55961">
    <property type="entry name" value="Bet v1-like"/>
    <property type="match status" value="1"/>
</dbReference>
<name>A0ABW2FRG7_9ACTN</name>
<dbReference type="CDD" id="cd07817">
    <property type="entry name" value="SRPBCC_8"/>
    <property type="match status" value="1"/>
</dbReference>
<reference evidence="3" key="1">
    <citation type="journal article" date="2019" name="Int. J. Syst. Evol. Microbiol.">
        <title>The Global Catalogue of Microorganisms (GCM) 10K type strain sequencing project: providing services to taxonomists for standard genome sequencing and annotation.</title>
        <authorList>
            <consortium name="The Broad Institute Genomics Platform"/>
            <consortium name="The Broad Institute Genome Sequencing Center for Infectious Disease"/>
            <person name="Wu L."/>
            <person name="Ma J."/>
        </authorList>
    </citation>
    <scope>NUCLEOTIDE SEQUENCE [LARGE SCALE GENOMIC DNA]</scope>
    <source>
        <strain evidence="3">CGMCC 1.12859</strain>
    </source>
</reference>
<evidence type="ECO:0000313" key="2">
    <source>
        <dbReference type="EMBL" id="MFC7178622.1"/>
    </source>
</evidence>
<evidence type="ECO:0000313" key="3">
    <source>
        <dbReference type="Proteomes" id="UP001596435"/>
    </source>
</evidence>
<dbReference type="Pfam" id="PF03364">
    <property type="entry name" value="Polyketide_cyc"/>
    <property type="match status" value="1"/>
</dbReference>
<keyword evidence="3" id="KW-1185">Reference proteome</keyword>
<proteinExistence type="predicted"/>
<comment type="caution">
    <text evidence="2">The sequence shown here is derived from an EMBL/GenBank/DDBJ whole genome shotgun (WGS) entry which is preliminary data.</text>
</comment>
<organism evidence="2 3">
    <name type="scientific">Kitasatospora paranensis</name>
    <dbReference type="NCBI Taxonomy" id="258053"/>
    <lineage>
        <taxon>Bacteria</taxon>
        <taxon>Bacillati</taxon>
        <taxon>Actinomycetota</taxon>
        <taxon>Actinomycetes</taxon>
        <taxon>Kitasatosporales</taxon>
        <taxon>Streptomycetaceae</taxon>
        <taxon>Kitasatospora</taxon>
    </lineage>
</organism>
<dbReference type="InterPro" id="IPR047137">
    <property type="entry name" value="ORF3"/>
</dbReference>
<dbReference type="RefSeq" id="WP_345709324.1">
    <property type="nucleotide sequence ID" value="NZ_BAABKV010000001.1"/>
</dbReference>
<protein>
    <submittedName>
        <fullName evidence="2">SRPBCC family protein</fullName>
    </submittedName>
</protein>
<gene>
    <name evidence="2" type="ORF">ACFQMG_03470</name>
</gene>
<feature type="domain" description="Coenzyme Q-binding protein COQ10 START" evidence="1">
    <location>
        <begin position="10"/>
        <end position="126"/>
    </location>
</feature>
<dbReference type="PANTHER" id="PTHR33824">
    <property type="entry name" value="POLYKETIDE CYCLASE/DEHYDRASE AND LIPID TRANSPORT SUPERFAMILY PROTEIN"/>
    <property type="match status" value="1"/>
</dbReference>
<dbReference type="InterPro" id="IPR005031">
    <property type="entry name" value="COQ10_START"/>
</dbReference>
<dbReference type="PANTHER" id="PTHR33824:SF7">
    <property type="entry name" value="POLYKETIDE CYCLASE_DEHYDRASE AND LIPID TRANSPORT SUPERFAMILY PROTEIN"/>
    <property type="match status" value="1"/>
</dbReference>
<sequence>MSRIEESVEVAVPVAEAYEQWCRVSAFPRFMSGVEEVAPGPDGTVHWVARVDGVQREFDAEITERIPGERIAWRSVDGAEQSGVVTFHDLGAGRTRIMLQLDHTPHGVIDLIGDRLGFVAHQVHRCLQDFRVHAESRSRAA</sequence>
<dbReference type="Gene3D" id="3.30.530.20">
    <property type="match status" value="1"/>
</dbReference>
<dbReference type="InterPro" id="IPR023393">
    <property type="entry name" value="START-like_dom_sf"/>
</dbReference>
<evidence type="ECO:0000259" key="1">
    <source>
        <dbReference type="Pfam" id="PF03364"/>
    </source>
</evidence>
<dbReference type="Proteomes" id="UP001596435">
    <property type="component" value="Unassembled WGS sequence"/>
</dbReference>